<dbReference type="AlphaFoldDB" id="W0BCE8"/>
<name>W0BCE8_9GAMM</name>
<dbReference type="Proteomes" id="UP000018838">
    <property type="component" value="Chromosome"/>
</dbReference>
<dbReference type="PATRIC" id="fig|1268635.3.peg.791"/>
<evidence type="ECO:0000313" key="2">
    <source>
        <dbReference type="EMBL" id="AHE66356.1"/>
    </source>
</evidence>
<keyword evidence="1" id="KW-0472">Membrane</keyword>
<reference evidence="2 3" key="1">
    <citation type="journal article" date="2013" name="Int. J. Med. Microbiol.">
        <title>Legionella oakridgensis ATCC 33761 genome sequence and phenotypic characterization reveals its replication capacity in amoebae.</title>
        <authorList>
            <person name="Brzuszkiewicz E."/>
            <person name="Schulz T."/>
            <person name="Rydzewski K."/>
            <person name="Daniel R."/>
            <person name="Gillmaier N."/>
            <person name="Dittmann C."/>
            <person name="Holland G."/>
            <person name="Schunder E."/>
            <person name="Lautner M."/>
            <person name="Eisenreich W."/>
            <person name="Luck C."/>
            <person name="Heuner K."/>
        </authorList>
    </citation>
    <scope>NUCLEOTIDE SEQUENCE [LARGE SCALE GENOMIC DNA]</scope>
    <source>
        <strain>OR-10</strain>
        <strain evidence="3">ATCC 33761</strain>
    </source>
</reference>
<protein>
    <submittedName>
        <fullName evidence="2">Uncharacterized protein</fullName>
    </submittedName>
</protein>
<gene>
    <name evidence="2" type="ORF">Loa_00788</name>
</gene>
<dbReference type="KEGG" id="lok:Loa_00788"/>
<accession>W0BCE8</accession>
<dbReference type="RefSeq" id="WP_274544622.1">
    <property type="nucleotide sequence ID" value="NZ_CP004006.1"/>
</dbReference>
<keyword evidence="1" id="KW-0812">Transmembrane</keyword>
<dbReference type="EMBL" id="CP004006">
    <property type="protein sequence ID" value="AHE66356.1"/>
    <property type="molecule type" value="Genomic_DNA"/>
</dbReference>
<organism evidence="2 3">
    <name type="scientific">Legionella oakridgensis ATCC 33761 = DSM 21215</name>
    <dbReference type="NCBI Taxonomy" id="1268635"/>
    <lineage>
        <taxon>Bacteria</taxon>
        <taxon>Pseudomonadati</taxon>
        <taxon>Pseudomonadota</taxon>
        <taxon>Gammaproteobacteria</taxon>
        <taxon>Legionellales</taxon>
        <taxon>Legionellaceae</taxon>
        <taxon>Legionella</taxon>
    </lineage>
</organism>
<sequence>MANTDWGYSNYNPYNIYSAMRVVIRTAGLIWFVRGCVLLVHASEPGVQHGPKGLAFLCAGVLAINFEGTVAVVNVIIEKLILLSQYSTNIKG</sequence>
<dbReference type="eggNOG" id="ENOG5031DSA">
    <property type="taxonomic scope" value="Bacteria"/>
</dbReference>
<feature type="transmembrane region" description="Helical" evidence="1">
    <location>
        <begin position="22"/>
        <end position="42"/>
    </location>
</feature>
<evidence type="ECO:0000256" key="1">
    <source>
        <dbReference type="SAM" id="Phobius"/>
    </source>
</evidence>
<evidence type="ECO:0000313" key="3">
    <source>
        <dbReference type="Proteomes" id="UP000018838"/>
    </source>
</evidence>
<proteinExistence type="predicted"/>
<dbReference type="HOGENOM" id="CLU_2409624_0_0_6"/>
<feature type="transmembrane region" description="Helical" evidence="1">
    <location>
        <begin position="54"/>
        <end position="77"/>
    </location>
</feature>
<keyword evidence="3" id="KW-1185">Reference proteome</keyword>
<keyword evidence="1" id="KW-1133">Transmembrane helix</keyword>